<sequence length="63" mass="7235">MVSARPMLMFQPRHCAMGLLDAIGTNNSSFNNDFYCLIEYRKGILICTETLQTLINRIDNPRL</sequence>
<keyword evidence="2" id="KW-1185">Reference proteome</keyword>
<protein>
    <submittedName>
        <fullName evidence="1">Uncharacterized protein</fullName>
    </submittedName>
</protein>
<accession>A0A143WSL5</accession>
<organism evidence="1 2">
    <name type="scientific">Candidatus Doolittlea endobia</name>
    <dbReference type="NCBI Taxonomy" id="1778262"/>
    <lineage>
        <taxon>Bacteria</taxon>
        <taxon>Pseudomonadati</taxon>
        <taxon>Pseudomonadota</taxon>
        <taxon>Gammaproteobacteria</taxon>
        <taxon>Enterobacterales</taxon>
        <taxon>Enterobacteriaceae</taxon>
        <taxon>Candidatus Doolittlea</taxon>
    </lineage>
</organism>
<dbReference type="Proteomes" id="UP000095322">
    <property type="component" value="Chromosome I"/>
</dbReference>
<dbReference type="AlphaFoldDB" id="A0A143WSL5"/>
<dbReference type="KEGG" id="den:MHIR_DE00277"/>
<evidence type="ECO:0000313" key="1">
    <source>
        <dbReference type="EMBL" id="CUX96591.1"/>
    </source>
</evidence>
<dbReference type="EMBL" id="LN999833">
    <property type="protein sequence ID" value="CUX96591.1"/>
    <property type="molecule type" value="Genomic_DNA"/>
</dbReference>
<evidence type="ECO:0000313" key="2">
    <source>
        <dbReference type="Proteomes" id="UP000095322"/>
    </source>
</evidence>
<reference evidence="2" key="1">
    <citation type="submission" date="2016-01" db="EMBL/GenBank/DDBJ databases">
        <authorList>
            <person name="Husnik F."/>
        </authorList>
    </citation>
    <scope>NUCLEOTIDE SEQUENCE [LARGE SCALE GENOMIC DNA]</scope>
</reference>
<proteinExistence type="predicted"/>
<gene>
    <name evidence="1" type="ORF">MHIR_DE00277</name>
</gene>
<name>A0A143WSL5_9ENTR</name>